<sequence length="232" mass="27054">MLRSAKPQPKTIINEQLYSFNQLPNDDVRCQVKNTVMPKVVNKQLRERVMIVKPLLTPSTRRRRFALSANSVIALFWFLTTPRNSVLLIAHYDPYRNYKDFISQSLHYIHLTYYPRDTSCSRMTANNDTNRKEQDETKPQTNVIYPIEDLYVDDPKKNTKAYQVNSEKITNKTDKISGKDLSFELAPKEKKKKSEGRWSHFKEIYAFSDRTDLKVGSSTCLVVCETVCARVF</sequence>
<dbReference type="AlphaFoldDB" id="A0A3P7J4G6"/>
<keyword evidence="2" id="KW-1185">Reference proteome</keyword>
<gene>
    <name evidence="1" type="ORF">SVUK_LOCUS9657</name>
</gene>
<evidence type="ECO:0000313" key="1">
    <source>
        <dbReference type="EMBL" id="VDM74659.1"/>
    </source>
</evidence>
<accession>A0A3P7J4G6</accession>
<reference evidence="1 2" key="1">
    <citation type="submission" date="2018-11" db="EMBL/GenBank/DDBJ databases">
        <authorList>
            <consortium name="Pathogen Informatics"/>
        </authorList>
    </citation>
    <scope>NUCLEOTIDE SEQUENCE [LARGE SCALE GENOMIC DNA]</scope>
</reference>
<protein>
    <submittedName>
        <fullName evidence="1">Uncharacterized protein</fullName>
    </submittedName>
</protein>
<organism evidence="1 2">
    <name type="scientific">Strongylus vulgaris</name>
    <name type="common">Blood worm</name>
    <dbReference type="NCBI Taxonomy" id="40348"/>
    <lineage>
        <taxon>Eukaryota</taxon>
        <taxon>Metazoa</taxon>
        <taxon>Ecdysozoa</taxon>
        <taxon>Nematoda</taxon>
        <taxon>Chromadorea</taxon>
        <taxon>Rhabditida</taxon>
        <taxon>Rhabditina</taxon>
        <taxon>Rhabditomorpha</taxon>
        <taxon>Strongyloidea</taxon>
        <taxon>Strongylidae</taxon>
        <taxon>Strongylus</taxon>
    </lineage>
</organism>
<proteinExistence type="predicted"/>
<evidence type="ECO:0000313" key="2">
    <source>
        <dbReference type="Proteomes" id="UP000270094"/>
    </source>
</evidence>
<name>A0A3P7J4G6_STRVU</name>
<dbReference type="OrthoDB" id="10607176at2759"/>
<dbReference type="Proteomes" id="UP000270094">
    <property type="component" value="Unassembled WGS sequence"/>
</dbReference>
<dbReference type="EMBL" id="UYYB01094569">
    <property type="protein sequence ID" value="VDM74659.1"/>
    <property type="molecule type" value="Genomic_DNA"/>
</dbReference>